<proteinExistence type="predicted"/>
<protein>
    <recommendedName>
        <fullName evidence="3">Response regulator</fullName>
    </recommendedName>
</protein>
<dbReference type="Proteomes" id="UP000617555">
    <property type="component" value="Unassembled WGS sequence"/>
</dbReference>
<organism evidence="1 2">
    <name type="scientific">Shewanella inventionis</name>
    <dbReference type="NCBI Taxonomy" id="1738770"/>
    <lineage>
        <taxon>Bacteria</taxon>
        <taxon>Pseudomonadati</taxon>
        <taxon>Pseudomonadota</taxon>
        <taxon>Gammaproteobacteria</taxon>
        <taxon>Alteromonadales</taxon>
        <taxon>Shewanellaceae</taxon>
        <taxon>Shewanella</taxon>
    </lineage>
</organism>
<sequence length="168" mass="19213">MLDPVVAQVIEAGNFDNFTTSDVRSAFLALKKDPKLNPSNVRRMIYSELLKLVRKGWLKKSISKVKGQTRFSKTNLFDANNLQVKTISFESIAATKTDGHHQKLLEKLVCYKAELLQSIGESEAYKDIYLDMPELVDEIQPKYHMARDNNTKLLGKIKAIEDIIRQRT</sequence>
<dbReference type="RefSeq" id="WP_188740972.1">
    <property type="nucleotide sequence ID" value="NZ_BMII01000048.1"/>
</dbReference>
<evidence type="ECO:0000313" key="2">
    <source>
        <dbReference type="Proteomes" id="UP000617555"/>
    </source>
</evidence>
<comment type="caution">
    <text evidence="1">The sequence shown here is derived from an EMBL/GenBank/DDBJ whole genome shotgun (WGS) entry which is preliminary data.</text>
</comment>
<reference evidence="2" key="1">
    <citation type="journal article" date="2019" name="Int. J. Syst. Evol. Microbiol.">
        <title>The Global Catalogue of Microorganisms (GCM) 10K type strain sequencing project: providing services to taxonomists for standard genome sequencing and annotation.</title>
        <authorList>
            <consortium name="The Broad Institute Genomics Platform"/>
            <consortium name="The Broad Institute Genome Sequencing Center for Infectious Disease"/>
            <person name="Wu L."/>
            <person name="Ma J."/>
        </authorList>
    </citation>
    <scope>NUCLEOTIDE SEQUENCE [LARGE SCALE GENOMIC DNA]</scope>
    <source>
        <strain evidence="2">CGMCC 1.15339</strain>
    </source>
</reference>
<dbReference type="EMBL" id="BMII01000048">
    <property type="protein sequence ID" value="GGB74849.1"/>
    <property type="molecule type" value="Genomic_DNA"/>
</dbReference>
<evidence type="ECO:0000313" key="1">
    <source>
        <dbReference type="EMBL" id="GGB74849.1"/>
    </source>
</evidence>
<accession>A0ABQ1JUH2</accession>
<name>A0ABQ1JUH2_9GAMM</name>
<keyword evidence="2" id="KW-1185">Reference proteome</keyword>
<evidence type="ECO:0008006" key="3">
    <source>
        <dbReference type="Google" id="ProtNLM"/>
    </source>
</evidence>
<gene>
    <name evidence="1" type="ORF">GCM10011607_39050</name>
</gene>